<dbReference type="NCBIfam" id="TIGR01382">
    <property type="entry name" value="PfpI"/>
    <property type="match status" value="1"/>
</dbReference>
<dbReference type="GO" id="GO:0016798">
    <property type="term" value="F:hydrolase activity, acting on glycosyl bonds"/>
    <property type="evidence" value="ECO:0007669"/>
    <property type="project" value="UniProtKB-KW"/>
</dbReference>
<dbReference type="PANTHER" id="PTHR42733">
    <property type="entry name" value="DJ-1 PROTEIN"/>
    <property type="match status" value="1"/>
</dbReference>
<dbReference type="InterPro" id="IPR006286">
    <property type="entry name" value="C56_PfpI-like"/>
</dbReference>
<accession>A0A0D6JCZ1</accession>
<dbReference type="GO" id="GO:0008233">
    <property type="term" value="F:peptidase activity"/>
    <property type="evidence" value="ECO:0007669"/>
    <property type="project" value="UniProtKB-KW"/>
</dbReference>
<keyword evidence="3" id="KW-0326">Glycosidase</keyword>
<reference evidence="4" key="1">
    <citation type="submission" date="2015-02" db="EMBL/GenBank/DDBJ databases">
        <authorList>
            <person name="Chooi Y.-H."/>
        </authorList>
    </citation>
    <scope>NUCLEOTIDE SEQUENCE [LARGE SCALE GENOMIC DNA]</scope>
    <source>
        <strain evidence="4">strain Y</strain>
    </source>
</reference>
<sequence>MIGGRMNIARSKIAILATNGFEQSELLVPLRRLKEVGAQVDIVSPEEEKIRGWNGDDWGGNVDVDVNLSDADPDDYDALVLPGGQINPDLLRVNEKAVQFVRAFAKSGRPIAAICHAPWLLIEADIARGLRATSYQSIKKDMMNAGAEWVDEPAVVDRNIVTSRNPGDLDSFCSSIIEVMERSATPQHHAAE</sequence>
<dbReference type="EMBL" id="LN829119">
    <property type="protein sequence ID" value="CPR16891.1"/>
    <property type="molecule type" value="Genomic_DNA"/>
</dbReference>
<dbReference type="Gene3D" id="3.40.50.880">
    <property type="match status" value="1"/>
</dbReference>
<organism evidence="3 4">
    <name type="scientific">Candidatus Filomicrobium marinum</name>
    <dbReference type="NCBI Taxonomy" id="1608628"/>
    <lineage>
        <taxon>Bacteria</taxon>
        <taxon>Pseudomonadati</taxon>
        <taxon>Pseudomonadota</taxon>
        <taxon>Alphaproteobacteria</taxon>
        <taxon>Hyphomicrobiales</taxon>
        <taxon>Hyphomicrobiaceae</taxon>
        <taxon>Filomicrobium</taxon>
    </lineage>
</organism>
<dbReference type="PROSITE" id="PS51276">
    <property type="entry name" value="PEPTIDASE_C56_PFPI"/>
    <property type="match status" value="1"/>
</dbReference>
<dbReference type="KEGG" id="fiy:BN1229_v1_1011"/>
<evidence type="ECO:0000313" key="4">
    <source>
        <dbReference type="Proteomes" id="UP000033187"/>
    </source>
</evidence>
<dbReference type="PANTHER" id="PTHR42733:SF12">
    <property type="entry name" value="PROTEINASE"/>
    <property type="match status" value="1"/>
</dbReference>
<keyword evidence="3" id="KW-0378">Hydrolase</keyword>
<dbReference type="Pfam" id="PF01965">
    <property type="entry name" value="DJ-1_PfpI"/>
    <property type="match status" value="1"/>
</dbReference>
<evidence type="ECO:0000259" key="2">
    <source>
        <dbReference type="Pfam" id="PF01965"/>
    </source>
</evidence>
<proteinExistence type="inferred from homology"/>
<dbReference type="InterPro" id="IPR002818">
    <property type="entry name" value="DJ-1/PfpI"/>
</dbReference>
<dbReference type="SUPFAM" id="SSF52317">
    <property type="entry name" value="Class I glutamine amidotransferase-like"/>
    <property type="match status" value="1"/>
</dbReference>
<evidence type="ECO:0000313" key="3">
    <source>
        <dbReference type="EMBL" id="CPR16891.1"/>
    </source>
</evidence>
<protein>
    <submittedName>
        <fullName evidence="3">Intracellular protease 1</fullName>
        <ecNumber evidence="3">3.2.-.-</ecNumber>
    </submittedName>
</protein>
<evidence type="ECO:0000256" key="1">
    <source>
        <dbReference type="ARBA" id="ARBA00008542"/>
    </source>
</evidence>
<dbReference type="GO" id="GO:0006508">
    <property type="term" value="P:proteolysis"/>
    <property type="evidence" value="ECO:0007669"/>
    <property type="project" value="UniProtKB-KW"/>
</dbReference>
<keyword evidence="3" id="KW-0645">Protease</keyword>
<keyword evidence="4" id="KW-1185">Reference proteome</keyword>
<dbReference type="InterPro" id="IPR029062">
    <property type="entry name" value="Class_I_gatase-like"/>
</dbReference>
<feature type="domain" description="DJ-1/PfpI" evidence="2">
    <location>
        <begin position="12"/>
        <end position="178"/>
    </location>
</feature>
<comment type="similarity">
    <text evidence="1">Belongs to the peptidase C56 family.</text>
</comment>
<dbReference type="EC" id="3.2.-.-" evidence="3"/>
<dbReference type="CDD" id="cd03134">
    <property type="entry name" value="GATase1_PfpI_like"/>
    <property type="match status" value="1"/>
</dbReference>
<dbReference type="Proteomes" id="UP000033187">
    <property type="component" value="Chromosome 1"/>
</dbReference>
<gene>
    <name evidence="3" type="primary">pfpI</name>
    <name evidence="3" type="ORF">YBN1229_v1_1011</name>
</gene>
<dbReference type="AlphaFoldDB" id="A0A0D6JCZ1"/>
<name>A0A0D6JCZ1_9HYPH</name>